<sequence length="72" mass="8111">MSVVSWLAWRFAWLVLRAERPDPNRADADAPANARNVLVMAAALYLALALILRRSRLSVDPRAGIIRIELEK</sequence>
<evidence type="ECO:0000256" key="1">
    <source>
        <dbReference type="SAM" id="Phobius"/>
    </source>
</evidence>
<keyword evidence="1" id="KW-0472">Membrane</keyword>
<gene>
    <name evidence="2" type="ORF">PS273GM_23080</name>
</gene>
<keyword evidence="1" id="KW-1133">Transmembrane helix</keyword>
<feature type="transmembrane region" description="Helical" evidence="1">
    <location>
        <begin position="34"/>
        <end position="52"/>
    </location>
</feature>
<dbReference type="AlphaFoldDB" id="A0A172WWC6"/>
<evidence type="ECO:0000313" key="3">
    <source>
        <dbReference type="Proteomes" id="UP000077787"/>
    </source>
</evidence>
<name>A0A172WWC6_STUST</name>
<proteinExistence type="predicted"/>
<evidence type="ECO:0000313" key="2">
    <source>
        <dbReference type="EMBL" id="ANF27808.1"/>
    </source>
</evidence>
<accession>A0A172WWC6</accession>
<dbReference type="Proteomes" id="UP000077787">
    <property type="component" value="Chromosome"/>
</dbReference>
<reference evidence="2 3" key="1">
    <citation type="submission" date="2016-05" db="EMBL/GenBank/DDBJ databases">
        <title>Genome sequence of Pseudomonas stutzeri 273 and identification of the exopolysaccharide biosynthesis locus.</title>
        <authorList>
            <person name="Wu S."/>
            <person name="Sun C."/>
        </authorList>
    </citation>
    <scope>NUCLEOTIDE SEQUENCE [LARGE SCALE GENOMIC DNA]</scope>
    <source>
        <strain evidence="2 3">273</strain>
    </source>
</reference>
<keyword evidence="1" id="KW-0812">Transmembrane</keyword>
<organism evidence="2 3">
    <name type="scientific">Stutzerimonas stutzeri</name>
    <name type="common">Pseudomonas stutzeri</name>
    <dbReference type="NCBI Taxonomy" id="316"/>
    <lineage>
        <taxon>Bacteria</taxon>
        <taxon>Pseudomonadati</taxon>
        <taxon>Pseudomonadota</taxon>
        <taxon>Gammaproteobacteria</taxon>
        <taxon>Pseudomonadales</taxon>
        <taxon>Pseudomonadaceae</taxon>
        <taxon>Stutzerimonas</taxon>
    </lineage>
</organism>
<protein>
    <submittedName>
        <fullName evidence="2">Uncharacterized protein</fullName>
    </submittedName>
</protein>
<dbReference type="EMBL" id="CP015641">
    <property type="protein sequence ID" value="ANF27808.1"/>
    <property type="molecule type" value="Genomic_DNA"/>
</dbReference>